<dbReference type="InterPro" id="IPR009057">
    <property type="entry name" value="Homeodomain-like_sf"/>
</dbReference>
<dbReference type="EMBL" id="RCNR01000037">
    <property type="protein sequence ID" value="MUH37354.1"/>
    <property type="molecule type" value="Genomic_DNA"/>
</dbReference>
<dbReference type="InterPro" id="IPR050624">
    <property type="entry name" value="HTH-type_Tx_Regulator"/>
</dbReference>
<dbReference type="Pfam" id="PF00440">
    <property type="entry name" value="TetR_N"/>
    <property type="match status" value="1"/>
</dbReference>
<keyword evidence="5" id="KW-1185">Reference proteome</keyword>
<evidence type="ECO:0000256" key="2">
    <source>
        <dbReference type="PROSITE-ProRule" id="PRU00335"/>
    </source>
</evidence>
<organism evidence="4 5">
    <name type="scientific">Zobellia amurskyensis</name>
    <dbReference type="NCBI Taxonomy" id="248905"/>
    <lineage>
        <taxon>Bacteria</taxon>
        <taxon>Pseudomonadati</taxon>
        <taxon>Bacteroidota</taxon>
        <taxon>Flavobacteriia</taxon>
        <taxon>Flavobacteriales</taxon>
        <taxon>Flavobacteriaceae</taxon>
        <taxon>Zobellia</taxon>
    </lineage>
</organism>
<protein>
    <submittedName>
        <fullName evidence="4">TetR/AcrR family transcriptional regulator</fullName>
    </submittedName>
</protein>
<proteinExistence type="predicted"/>
<dbReference type="Gene3D" id="1.10.357.10">
    <property type="entry name" value="Tetracycline Repressor, domain 2"/>
    <property type="match status" value="1"/>
</dbReference>
<reference evidence="4 5" key="1">
    <citation type="journal article" date="2019" name="Mar. Drugs">
        <title>Comparative Genomics and CAZyme Genome Repertoires of Marine Zobellia amurskyensis KMM 3526(T) and Zobellia laminariae KMM 3676(T).</title>
        <authorList>
            <person name="Chernysheva N."/>
            <person name="Bystritskaya E."/>
            <person name="Stenkova A."/>
            <person name="Golovkin I."/>
            <person name="Nedashkovskaya O."/>
            <person name="Isaeva M."/>
        </authorList>
    </citation>
    <scope>NUCLEOTIDE SEQUENCE [LARGE SCALE GENOMIC DNA]</scope>
    <source>
        <strain evidence="4 5">KMM 3526</strain>
    </source>
</reference>
<sequence length="189" mass="21729">MRVKDDTKVNTIFEATTKLTSELGLSRLTMSSIAKKAKMACGTLYIYFDSKEQLLNELYKHLLISGTLSLLPSIQHLPLKKQFFVIWSNVLKFRVSNSCEVIFMHQFRYSSFVSEETSNLDKQFLNFIKDLLDQGKEELIIKNMDNCLLVPLLYGYANTLARQMAIDKVVLTDAIIEQSFHVCWDAIKS</sequence>
<dbReference type="GO" id="GO:0003677">
    <property type="term" value="F:DNA binding"/>
    <property type="evidence" value="ECO:0007669"/>
    <property type="project" value="UniProtKB-UniRule"/>
</dbReference>
<dbReference type="PANTHER" id="PTHR43479:SF11">
    <property type="entry name" value="ACREF_ENVCD OPERON REPRESSOR-RELATED"/>
    <property type="match status" value="1"/>
</dbReference>
<evidence type="ECO:0000313" key="5">
    <source>
        <dbReference type="Proteomes" id="UP000540519"/>
    </source>
</evidence>
<dbReference type="AlphaFoldDB" id="A0A7X3D2L2"/>
<dbReference type="Proteomes" id="UP000540519">
    <property type="component" value="Unassembled WGS sequence"/>
</dbReference>
<name>A0A7X3D2L2_9FLAO</name>
<dbReference type="SUPFAM" id="SSF46689">
    <property type="entry name" value="Homeodomain-like"/>
    <property type="match status" value="1"/>
</dbReference>
<feature type="domain" description="HTH tetR-type" evidence="3">
    <location>
        <begin position="6"/>
        <end position="66"/>
    </location>
</feature>
<dbReference type="InterPro" id="IPR001647">
    <property type="entry name" value="HTH_TetR"/>
</dbReference>
<dbReference type="PROSITE" id="PS50977">
    <property type="entry name" value="HTH_TETR_2"/>
    <property type="match status" value="1"/>
</dbReference>
<accession>A0A7X3D2L2</accession>
<dbReference type="InterPro" id="IPR054422">
    <property type="entry name" value="TetR-like_HI_0893_C"/>
</dbReference>
<evidence type="ECO:0000313" key="4">
    <source>
        <dbReference type="EMBL" id="MUH37354.1"/>
    </source>
</evidence>
<dbReference type="OrthoDB" id="6430772at2"/>
<comment type="caution">
    <text evidence="4">The sequence shown here is derived from an EMBL/GenBank/DDBJ whole genome shotgun (WGS) entry which is preliminary data.</text>
</comment>
<evidence type="ECO:0000256" key="1">
    <source>
        <dbReference type="ARBA" id="ARBA00023125"/>
    </source>
</evidence>
<gene>
    <name evidence="4" type="ORF">D9O36_15995</name>
</gene>
<dbReference type="PRINTS" id="PR00455">
    <property type="entry name" value="HTHTETR"/>
</dbReference>
<dbReference type="PANTHER" id="PTHR43479">
    <property type="entry name" value="ACREF/ENVCD OPERON REPRESSOR-RELATED"/>
    <property type="match status" value="1"/>
</dbReference>
<keyword evidence="1 2" id="KW-0238">DNA-binding</keyword>
<dbReference type="Pfam" id="PF22604">
    <property type="entry name" value="TetR_HI_0893_C"/>
    <property type="match status" value="1"/>
</dbReference>
<feature type="DNA-binding region" description="H-T-H motif" evidence="2">
    <location>
        <begin position="29"/>
        <end position="48"/>
    </location>
</feature>
<evidence type="ECO:0000259" key="3">
    <source>
        <dbReference type="PROSITE" id="PS50977"/>
    </source>
</evidence>
<dbReference type="RefSeq" id="WP_155600661.1">
    <property type="nucleotide sequence ID" value="NZ_RCNR01000037.1"/>
</dbReference>